<feature type="chain" id="PRO_5034750406" evidence="1">
    <location>
        <begin position="23"/>
        <end position="278"/>
    </location>
</feature>
<dbReference type="Proteomes" id="UP000653156">
    <property type="component" value="Chromosome"/>
</dbReference>
<evidence type="ECO:0000313" key="2">
    <source>
        <dbReference type="EMBL" id="QRQ82145.1"/>
    </source>
</evidence>
<sequence length="278" mass="30109">MKRFSQTAAAIACCLLWQTAAAQSIEQIVKQHYPRQNTQNQCLLGKSFRYYSGNASVRGDYCFTIDAQQTVNTAQGKMHYILLTGKGIDLKTGEWQTAHVDAGAVGMLVLKARADGGWQTVAANTGMPVGAFGSAPQNWALHQFGPDTWGFINQSGDMHQGYAGSRHIILLPLGNKISISQITAESDNSGALGDCSADMGFESAAERQDCRQRLETITSRLNIDHGGTLVAGLYPLQLTVNGFSGSKKYRNQVVRIPFDRAAGQYREPKSSPLAGADF</sequence>
<dbReference type="AlphaFoldDB" id="A0A892ZFD3"/>
<evidence type="ECO:0000256" key="1">
    <source>
        <dbReference type="SAM" id="SignalP"/>
    </source>
</evidence>
<accession>A0A892ZFD3</accession>
<dbReference type="RefSeq" id="WP_230339436.1">
    <property type="nucleotide sequence ID" value="NZ_CP069798.1"/>
</dbReference>
<dbReference type="EMBL" id="CP069798">
    <property type="protein sequence ID" value="QRQ82145.1"/>
    <property type="molecule type" value="Genomic_DNA"/>
</dbReference>
<keyword evidence="1" id="KW-0732">Signal</keyword>
<protein>
    <submittedName>
        <fullName evidence="2">Uncharacterized protein</fullName>
    </submittedName>
</protein>
<gene>
    <name evidence="2" type="ORF">JQU52_01545</name>
</gene>
<evidence type="ECO:0000313" key="3">
    <source>
        <dbReference type="Proteomes" id="UP000653156"/>
    </source>
</evidence>
<proteinExistence type="predicted"/>
<organism evidence="2 3">
    <name type="scientific">Paralysiella testudinis</name>
    <dbReference type="NCBI Taxonomy" id="2809020"/>
    <lineage>
        <taxon>Bacteria</taxon>
        <taxon>Pseudomonadati</taxon>
        <taxon>Pseudomonadota</taxon>
        <taxon>Betaproteobacteria</taxon>
        <taxon>Neisseriales</taxon>
        <taxon>Neisseriaceae</taxon>
        <taxon>Paralysiella</taxon>
    </lineage>
</organism>
<reference evidence="2" key="1">
    <citation type="submission" date="2021-02" db="EMBL/GenBank/DDBJ databases">
        <title>Neisseriaceae sp. 26B isolated from the cloaca of a Common Toad-headed Turtle (Mesoclemmys nasuta).</title>
        <authorList>
            <person name="Spergser J."/>
            <person name="Busse H.-J."/>
        </authorList>
    </citation>
    <scope>NUCLEOTIDE SEQUENCE</scope>
    <source>
        <strain evidence="2">26B</strain>
    </source>
</reference>
<name>A0A892ZFD3_9NEIS</name>
<dbReference type="KEGG" id="ptes:JQU52_01545"/>
<feature type="signal peptide" evidence="1">
    <location>
        <begin position="1"/>
        <end position="22"/>
    </location>
</feature>
<keyword evidence="3" id="KW-1185">Reference proteome</keyword>